<evidence type="ECO:0000256" key="2">
    <source>
        <dbReference type="ARBA" id="ARBA00022723"/>
    </source>
</evidence>
<evidence type="ECO:0000256" key="4">
    <source>
        <dbReference type="ARBA" id="ARBA00023014"/>
    </source>
</evidence>
<dbReference type="GO" id="GO:0051536">
    <property type="term" value="F:iron-sulfur cluster binding"/>
    <property type="evidence" value="ECO:0007669"/>
    <property type="project" value="UniProtKB-KW"/>
</dbReference>
<sequence length="375" mass="42680">MPGIDTYIIKTVSWCNLNCSYCYYYNGADTSFMNRPKYMDRSVVEAAIPKMIDHCLRRGVDNIEITFHGGEPLLQPKEDCRWMMEQFDRVDQAGIRTLRKMQTNGVMFDDGWGELLSQWRTRLGFSIDGPKIAHDRFRVDHAGKGSYDRAVRGLQKALTWADKGLQVGVVSVVDPTLSGDVAYKHLRELGVGNLNFLLPEGNYAHPPYEFTFDNPETPYGRFFAEIFDAWVAENNDEVRIRYFVEIMKGMLGQAPSTDQVGNAPVQVAVIETDGSIEPTDNFKSCTDRLTDLGLSIFHNSFDDLYEHEFFQYCTDTSSILPNECQACPFLDSCGAGRISTRYSEEDGFSRKTIYCADLLYLYRHVQNTLVENGHL</sequence>
<accession>A0A1K0FDL9</accession>
<evidence type="ECO:0000256" key="1">
    <source>
        <dbReference type="ARBA" id="ARBA00022691"/>
    </source>
</evidence>
<dbReference type="CDD" id="cd01335">
    <property type="entry name" value="Radical_SAM"/>
    <property type="match status" value="1"/>
</dbReference>
<protein>
    <recommendedName>
        <fullName evidence="5">Radical SAM core domain-containing protein</fullName>
    </recommendedName>
</protein>
<dbReference type="InterPro" id="IPR058240">
    <property type="entry name" value="rSAM_sf"/>
</dbReference>
<organism evidence="6 7">
    <name type="scientific">Couchioplanes caeruleus subsp. caeruleus</name>
    <dbReference type="NCBI Taxonomy" id="56427"/>
    <lineage>
        <taxon>Bacteria</taxon>
        <taxon>Bacillati</taxon>
        <taxon>Actinomycetota</taxon>
        <taxon>Actinomycetes</taxon>
        <taxon>Micromonosporales</taxon>
        <taxon>Micromonosporaceae</taxon>
        <taxon>Couchioplanes</taxon>
    </lineage>
</organism>
<gene>
    <name evidence="6" type="ORF">BG844_29625</name>
</gene>
<reference evidence="6 7" key="1">
    <citation type="submission" date="2016-09" db="EMBL/GenBank/DDBJ databases">
        <title>Couchioplanes caeruleus draft genome sequence.</title>
        <authorList>
            <person name="Sheehan J."/>
            <person name="Caffrey P."/>
        </authorList>
    </citation>
    <scope>NUCLEOTIDE SEQUENCE [LARGE SCALE GENOMIC DNA]</scope>
    <source>
        <strain evidence="6 7">DSM 43634</strain>
    </source>
</reference>
<feature type="domain" description="Radical SAM core" evidence="5">
    <location>
        <begin position="1"/>
        <end position="232"/>
    </location>
</feature>
<evidence type="ECO:0000259" key="5">
    <source>
        <dbReference type="PROSITE" id="PS51918"/>
    </source>
</evidence>
<dbReference type="InterPro" id="IPR013785">
    <property type="entry name" value="Aldolase_TIM"/>
</dbReference>
<dbReference type="AlphaFoldDB" id="A0A1K0FDL9"/>
<dbReference type="SFLD" id="SFLDG01072">
    <property type="entry name" value="dehydrogenase_like"/>
    <property type="match status" value="1"/>
</dbReference>
<dbReference type="Pfam" id="PF04055">
    <property type="entry name" value="Radical_SAM"/>
    <property type="match status" value="1"/>
</dbReference>
<dbReference type="PROSITE" id="PS51918">
    <property type="entry name" value="RADICAL_SAM"/>
    <property type="match status" value="1"/>
</dbReference>
<evidence type="ECO:0000256" key="3">
    <source>
        <dbReference type="ARBA" id="ARBA00023004"/>
    </source>
</evidence>
<dbReference type="Gene3D" id="3.20.20.70">
    <property type="entry name" value="Aldolase class I"/>
    <property type="match status" value="1"/>
</dbReference>
<dbReference type="SUPFAM" id="SSF102114">
    <property type="entry name" value="Radical SAM enzymes"/>
    <property type="match status" value="1"/>
</dbReference>
<dbReference type="PANTHER" id="PTHR43273">
    <property type="entry name" value="ANAEROBIC SULFATASE-MATURATING ENZYME HOMOLOG ASLB-RELATED"/>
    <property type="match status" value="1"/>
</dbReference>
<dbReference type="SFLD" id="SFLDG01067">
    <property type="entry name" value="SPASM/twitch_domain_containing"/>
    <property type="match status" value="1"/>
</dbReference>
<evidence type="ECO:0000313" key="6">
    <source>
        <dbReference type="EMBL" id="OJF10840.1"/>
    </source>
</evidence>
<dbReference type="RefSeq" id="WP_071808613.1">
    <property type="nucleotide sequence ID" value="NZ_MEIA01000449.1"/>
</dbReference>
<evidence type="ECO:0000313" key="7">
    <source>
        <dbReference type="Proteomes" id="UP000182486"/>
    </source>
</evidence>
<keyword evidence="1" id="KW-0949">S-adenosyl-L-methionine</keyword>
<name>A0A1K0FDL9_9ACTN</name>
<dbReference type="InterPro" id="IPR023867">
    <property type="entry name" value="Sulphatase_maturase_rSAM"/>
</dbReference>
<dbReference type="PANTHER" id="PTHR43273:SF8">
    <property type="entry name" value="RADICAL SAM DOMAIN PROTEIN"/>
    <property type="match status" value="1"/>
</dbReference>
<dbReference type="Proteomes" id="UP000182486">
    <property type="component" value="Unassembled WGS sequence"/>
</dbReference>
<dbReference type="InterPro" id="IPR007197">
    <property type="entry name" value="rSAM"/>
</dbReference>
<comment type="caution">
    <text evidence="6">The sequence shown here is derived from an EMBL/GenBank/DDBJ whole genome shotgun (WGS) entry which is preliminary data.</text>
</comment>
<dbReference type="GO" id="GO:0016491">
    <property type="term" value="F:oxidoreductase activity"/>
    <property type="evidence" value="ECO:0007669"/>
    <property type="project" value="InterPro"/>
</dbReference>
<dbReference type="EMBL" id="MEIA01000449">
    <property type="protein sequence ID" value="OJF10840.1"/>
    <property type="molecule type" value="Genomic_DNA"/>
</dbReference>
<keyword evidence="3" id="KW-0408">Iron</keyword>
<dbReference type="SFLD" id="SFLDS00029">
    <property type="entry name" value="Radical_SAM"/>
    <property type="match status" value="1"/>
</dbReference>
<proteinExistence type="predicted"/>
<dbReference type="SFLD" id="SFLDG01386">
    <property type="entry name" value="main_SPASM_domain-containing"/>
    <property type="match status" value="1"/>
</dbReference>
<dbReference type="GO" id="GO:0046872">
    <property type="term" value="F:metal ion binding"/>
    <property type="evidence" value="ECO:0007669"/>
    <property type="project" value="UniProtKB-KW"/>
</dbReference>
<keyword evidence="7" id="KW-1185">Reference proteome</keyword>
<keyword evidence="4" id="KW-0411">Iron-sulfur</keyword>
<keyword evidence="2" id="KW-0479">Metal-binding</keyword>